<dbReference type="AlphaFoldDB" id="A0A8J3N7P7"/>
<keyword evidence="4 9" id="KW-0812">Transmembrane</keyword>
<dbReference type="GO" id="GO:0005886">
    <property type="term" value="C:plasma membrane"/>
    <property type="evidence" value="ECO:0007669"/>
    <property type="project" value="UniProtKB-SubCell"/>
</dbReference>
<dbReference type="GO" id="GO:0005524">
    <property type="term" value="F:ATP binding"/>
    <property type="evidence" value="ECO:0007669"/>
    <property type="project" value="UniProtKB-KW"/>
</dbReference>
<feature type="domain" description="ABC transmembrane type-1" evidence="11">
    <location>
        <begin position="19"/>
        <end position="300"/>
    </location>
</feature>
<keyword evidence="6 12" id="KW-0067">ATP-binding</keyword>
<feature type="transmembrane region" description="Helical" evidence="9">
    <location>
        <begin position="280"/>
        <end position="299"/>
    </location>
</feature>
<organism evidence="12 13">
    <name type="scientific">Actinocatenispora rupis</name>
    <dbReference type="NCBI Taxonomy" id="519421"/>
    <lineage>
        <taxon>Bacteria</taxon>
        <taxon>Bacillati</taxon>
        <taxon>Actinomycetota</taxon>
        <taxon>Actinomycetes</taxon>
        <taxon>Micromonosporales</taxon>
        <taxon>Micromonosporaceae</taxon>
        <taxon>Actinocatenispora</taxon>
    </lineage>
</organism>
<evidence type="ECO:0000256" key="1">
    <source>
        <dbReference type="ARBA" id="ARBA00004651"/>
    </source>
</evidence>
<dbReference type="GO" id="GO:0015421">
    <property type="term" value="F:ABC-type oligopeptide transporter activity"/>
    <property type="evidence" value="ECO:0007669"/>
    <property type="project" value="TreeGrafter"/>
</dbReference>
<protein>
    <submittedName>
        <fullName evidence="12">Multidrug ABC transporter ATP-binding protein</fullName>
    </submittedName>
</protein>
<dbReference type="Proteomes" id="UP000612808">
    <property type="component" value="Unassembled WGS sequence"/>
</dbReference>
<evidence type="ECO:0000256" key="3">
    <source>
        <dbReference type="ARBA" id="ARBA00022475"/>
    </source>
</evidence>
<comment type="subcellular location">
    <subcellularLocation>
        <location evidence="1">Cell membrane</location>
        <topology evidence="1">Multi-pass membrane protein</topology>
    </subcellularLocation>
</comment>
<dbReference type="PANTHER" id="PTHR43394:SF1">
    <property type="entry name" value="ATP-BINDING CASSETTE SUB-FAMILY B MEMBER 10, MITOCHONDRIAL"/>
    <property type="match status" value="1"/>
</dbReference>
<dbReference type="FunFam" id="3.40.50.300:FF:000854">
    <property type="entry name" value="Multidrug ABC transporter ATP-binding protein"/>
    <property type="match status" value="1"/>
</dbReference>
<evidence type="ECO:0000313" key="12">
    <source>
        <dbReference type="EMBL" id="GID09514.1"/>
    </source>
</evidence>
<dbReference type="EMBL" id="BOMB01000001">
    <property type="protein sequence ID" value="GID09514.1"/>
    <property type="molecule type" value="Genomic_DNA"/>
</dbReference>
<accession>A0A8J3N7P7</accession>
<evidence type="ECO:0000256" key="8">
    <source>
        <dbReference type="ARBA" id="ARBA00023136"/>
    </source>
</evidence>
<dbReference type="Pfam" id="PF00664">
    <property type="entry name" value="ABC_membrane"/>
    <property type="match status" value="1"/>
</dbReference>
<gene>
    <name evidence="12" type="ORF">Aru02nite_04030</name>
</gene>
<dbReference type="SMART" id="SM00382">
    <property type="entry name" value="AAA"/>
    <property type="match status" value="1"/>
</dbReference>
<dbReference type="Gene3D" id="3.40.50.300">
    <property type="entry name" value="P-loop containing nucleotide triphosphate hydrolases"/>
    <property type="match status" value="1"/>
</dbReference>
<keyword evidence="3" id="KW-1003">Cell membrane</keyword>
<proteinExistence type="predicted"/>
<evidence type="ECO:0000256" key="9">
    <source>
        <dbReference type="SAM" id="Phobius"/>
    </source>
</evidence>
<feature type="transmembrane region" description="Helical" evidence="9">
    <location>
        <begin position="12"/>
        <end position="34"/>
    </location>
</feature>
<keyword evidence="13" id="KW-1185">Reference proteome</keyword>
<dbReference type="InterPro" id="IPR017871">
    <property type="entry name" value="ABC_transporter-like_CS"/>
</dbReference>
<evidence type="ECO:0000256" key="4">
    <source>
        <dbReference type="ARBA" id="ARBA00022692"/>
    </source>
</evidence>
<dbReference type="InterPro" id="IPR036640">
    <property type="entry name" value="ABC1_TM_sf"/>
</dbReference>
<dbReference type="FunFam" id="1.20.1560.10:FF:000040">
    <property type="entry name" value="Multidrug ABC transporter ATP-binding protein"/>
    <property type="match status" value="1"/>
</dbReference>
<dbReference type="InterPro" id="IPR027417">
    <property type="entry name" value="P-loop_NTPase"/>
</dbReference>
<name>A0A8J3N7P7_9ACTN</name>
<keyword evidence="5" id="KW-0547">Nucleotide-binding</keyword>
<dbReference type="InterPro" id="IPR003593">
    <property type="entry name" value="AAA+_ATPase"/>
</dbReference>
<feature type="transmembrane region" description="Helical" evidence="9">
    <location>
        <begin position="127"/>
        <end position="151"/>
    </location>
</feature>
<feature type="transmembrane region" description="Helical" evidence="9">
    <location>
        <begin position="237"/>
        <end position="260"/>
    </location>
</feature>
<feature type="domain" description="ABC transporter" evidence="10">
    <location>
        <begin position="334"/>
        <end position="569"/>
    </location>
</feature>
<dbReference type="Gene3D" id="1.20.1560.10">
    <property type="entry name" value="ABC transporter type 1, transmembrane domain"/>
    <property type="match status" value="1"/>
</dbReference>
<evidence type="ECO:0000256" key="7">
    <source>
        <dbReference type="ARBA" id="ARBA00022989"/>
    </source>
</evidence>
<dbReference type="InterPro" id="IPR039421">
    <property type="entry name" value="Type_1_exporter"/>
</dbReference>
<dbReference type="PROSITE" id="PS00211">
    <property type="entry name" value="ABC_TRANSPORTER_1"/>
    <property type="match status" value="1"/>
</dbReference>
<dbReference type="Pfam" id="PF00005">
    <property type="entry name" value="ABC_tran"/>
    <property type="match status" value="1"/>
</dbReference>
<keyword evidence="8 9" id="KW-0472">Membrane</keyword>
<dbReference type="InterPro" id="IPR003439">
    <property type="entry name" value="ABC_transporter-like_ATP-bd"/>
</dbReference>
<evidence type="ECO:0000259" key="10">
    <source>
        <dbReference type="PROSITE" id="PS50893"/>
    </source>
</evidence>
<evidence type="ECO:0000256" key="5">
    <source>
        <dbReference type="ARBA" id="ARBA00022741"/>
    </source>
</evidence>
<dbReference type="PANTHER" id="PTHR43394">
    <property type="entry name" value="ATP-DEPENDENT PERMEASE MDL1, MITOCHONDRIAL"/>
    <property type="match status" value="1"/>
</dbReference>
<feature type="transmembrane region" description="Helical" evidence="9">
    <location>
        <begin position="157"/>
        <end position="176"/>
    </location>
</feature>
<feature type="transmembrane region" description="Helical" evidence="9">
    <location>
        <begin position="60"/>
        <end position="80"/>
    </location>
</feature>
<dbReference type="SUPFAM" id="SSF52540">
    <property type="entry name" value="P-loop containing nucleoside triphosphate hydrolases"/>
    <property type="match status" value="1"/>
</dbReference>
<keyword evidence="7 9" id="KW-1133">Transmembrane helix</keyword>
<keyword evidence="2" id="KW-0813">Transport</keyword>
<evidence type="ECO:0000313" key="13">
    <source>
        <dbReference type="Proteomes" id="UP000612808"/>
    </source>
</evidence>
<dbReference type="GO" id="GO:0016887">
    <property type="term" value="F:ATP hydrolysis activity"/>
    <property type="evidence" value="ECO:0007669"/>
    <property type="project" value="InterPro"/>
</dbReference>
<reference evidence="12" key="1">
    <citation type="submission" date="2021-01" db="EMBL/GenBank/DDBJ databases">
        <title>Whole genome shotgun sequence of Actinocatenispora rupis NBRC 107355.</title>
        <authorList>
            <person name="Komaki H."/>
            <person name="Tamura T."/>
        </authorList>
    </citation>
    <scope>NUCLEOTIDE SEQUENCE</scope>
    <source>
        <strain evidence="12">NBRC 107355</strain>
    </source>
</reference>
<comment type="caution">
    <text evidence="12">The sequence shown here is derived from an EMBL/GenBank/DDBJ whole genome shotgun (WGS) entry which is preliminary data.</text>
</comment>
<evidence type="ECO:0000259" key="11">
    <source>
        <dbReference type="PROSITE" id="PS50929"/>
    </source>
</evidence>
<dbReference type="SUPFAM" id="SSF90123">
    <property type="entry name" value="ABC transporter transmembrane region"/>
    <property type="match status" value="1"/>
</dbReference>
<evidence type="ECO:0000256" key="2">
    <source>
        <dbReference type="ARBA" id="ARBA00022448"/>
    </source>
</evidence>
<dbReference type="RefSeq" id="WP_203654347.1">
    <property type="nucleotide sequence ID" value="NZ_BAAAZM010000010.1"/>
</dbReference>
<dbReference type="PROSITE" id="PS50929">
    <property type="entry name" value="ABC_TM1F"/>
    <property type="match status" value="1"/>
</dbReference>
<sequence>MLIRLLRAHMRPYAGAIGLVVLFQFVQTLATLYLPTLNADIIDRGVVTGDTGYIVREGGVMLAVTLVQVLCAGAAVYFGARTAMALGRDIRSSIFGRVQTFSVREIGQFGAPSLITRTTNDVQQVQMLALVTMTLMVSAPIMCVGGVLMALNQDVPLSALLLVIVPVLVAVVTMVVRQMRPLFRSLQKRIDTVNRVMREQITGIRVVRAFVRDRHEQERFADANAAVMEVSLGVGRLMAIMFPAVMLVMNLSSVAVMWFGGHRIASHGMEVGALTAFLSYLMQILMSVMMATFMFVLVPRAEVCAERIMEVLSTDTSVTVPERPVDTLLGHGDVELRDVDFGYPGAEQPVLRGIDLVAHAGETTAIIGSTGSGKTTLLNLVPRLFDATRGTVLVDGVDVRELDPAVLSRTVGMVPQKPYLFSGTVASNLRYGNPGATDEELWQALEIAQARDFVEAMPEGLDAPIGQGGSNVSGGQRQRLAIARALVARPEVYLFDDSFSALDYATDAALRAALAREIEDATVIIVAQRVATIRGADRILVLDEGRVVGSGTHDELMRDNQTYREIVLSQLTEQEAA</sequence>
<evidence type="ECO:0000256" key="6">
    <source>
        <dbReference type="ARBA" id="ARBA00022840"/>
    </source>
</evidence>
<dbReference type="PROSITE" id="PS50893">
    <property type="entry name" value="ABC_TRANSPORTER_2"/>
    <property type="match status" value="1"/>
</dbReference>
<dbReference type="InterPro" id="IPR011527">
    <property type="entry name" value="ABC1_TM_dom"/>
</dbReference>
<dbReference type="CDD" id="cd18548">
    <property type="entry name" value="ABC_6TM_Tm287_like"/>
    <property type="match status" value="1"/>
</dbReference>